<feature type="compositionally biased region" description="Low complexity" evidence="1">
    <location>
        <begin position="285"/>
        <end position="297"/>
    </location>
</feature>
<feature type="compositionally biased region" description="Basic residues" evidence="1">
    <location>
        <begin position="354"/>
        <end position="365"/>
    </location>
</feature>
<dbReference type="CDD" id="cd18724">
    <property type="entry name" value="PIN_LabA-like"/>
    <property type="match status" value="1"/>
</dbReference>
<name>A0ABR3AC55_9AGAR</name>
<feature type="region of interest" description="Disordered" evidence="1">
    <location>
        <begin position="614"/>
        <end position="641"/>
    </location>
</feature>
<feature type="region of interest" description="Disordered" evidence="1">
    <location>
        <begin position="345"/>
        <end position="391"/>
    </location>
</feature>
<feature type="region of interest" description="Disordered" evidence="1">
    <location>
        <begin position="694"/>
        <end position="796"/>
    </location>
</feature>
<feature type="compositionally biased region" description="Basic and acidic residues" evidence="1">
    <location>
        <begin position="222"/>
        <end position="235"/>
    </location>
</feature>
<protein>
    <submittedName>
        <fullName evidence="2">Uncharacterized protein</fullName>
    </submittedName>
</protein>
<proteinExistence type="predicted"/>
<feature type="compositionally biased region" description="Low complexity" evidence="1">
    <location>
        <begin position="749"/>
        <end position="769"/>
    </location>
</feature>
<reference evidence="2 3" key="1">
    <citation type="submission" date="2024-05" db="EMBL/GenBank/DDBJ databases">
        <title>A draft genome resource for the thread blight pathogen Marasmius tenuissimus strain MS-2.</title>
        <authorList>
            <person name="Yulfo-Soto G.E."/>
            <person name="Baruah I.K."/>
            <person name="Amoako-Attah I."/>
            <person name="Bukari Y."/>
            <person name="Meinhardt L.W."/>
            <person name="Bailey B.A."/>
            <person name="Cohen S.P."/>
        </authorList>
    </citation>
    <scope>NUCLEOTIDE SEQUENCE [LARGE SCALE GENOMIC DNA]</scope>
    <source>
        <strain evidence="2 3">MS-2</strain>
    </source>
</reference>
<feature type="compositionally biased region" description="Polar residues" evidence="1">
    <location>
        <begin position="439"/>
        <end position="449"/>
    </location>
</feature>
<feature type="compositionally biased region" description="Acidic residues" evidence="1">
    <location>
        <begin position="208"/>
        <end position="221"/>
    </location>
</feature>
<keyword evidence="3" id="KW-1185">Reference proteome</keyword>
<evidence type="ECO:0000313" key="3">
    <source>
        <dbReference type="Proteomes" id="UP001437256"/>
    </source>
</evidence>
<evidence type="ECO:0000313" key="2">
    <source>
        <dbReference type="EMBL" id="KAL0071080.1"/>
    </source>
</evidence>
<feature type="compositionally biased region" description="Polar residues" evidence="1">
    <location>
        <begin position="458"/>
        <end position="470"/>
    </location>
</feature>
<evidence type="ECO:0000256" key="1">
    <source>
        <dbReference type="SAM" id="MobiDB-lite"/>
    </source>
</evidence>
<feature type="compositionally biased region" description="Gly residues" evidence="1">
    <location>
        <begin position="539"/>
        <end position="564"/>
    </location>
</feature>
<feature type="region of interest" description="Disordered" evidence="1">
    <location>
        <begin position="114"/>
        <end position="242"/>
    </location>
</feature>
<feature type="compositionally biased region" description="Low complexity" evidence="1">
    <location>
        <begin position="382"/>
        <end position="391"/>
    </location>
</feature>
<feature type="compositionally biased region" description="Polar residues" evidence="1">
    <location>
        <begin position="122"/>
        <end position="138"/>
    </location>
</feature>
<dbReference type="EMBL" id="JBBXMP010000004">
    <property type="protein sequence ID" value="KAL0071080.1"/>
    <property type="molecule type" value="Genomic_DNA"/>
</dbReference>
<dbReference type="Proteomes" id="UP001437256">
    <property type="component" value="Unassembled WGS sequence"/>
</dbReference>
<feature type="region of interest" description="Disordered" evidence="1">
    <location>
        <begin position="539"/>
        <end position="583"/>
    </location>
</feature>
<gene>
    <name evidence="2" type="ORF">AAF712_001638</name>
</gene>
<feature type="compositionally biased region" description="Polar residues" evidence="1">
    <location>
        <begin position="369"/>
        <end position="381"/>
    </location>
</feature>
<feature type="compositionally biased region" description="Basic and acidic residues" evidence="1">
    <location>
        <begin position="176"/>
        <end position="188"/>
    </location>
</feature>
<accession>A0ABR3AC55</accession>
<feature type="region of interest" description="Disordered" evidence="1">
    <location>
        <begin position="285"/>
        <end position="312"/>
    </location>
</feature>
<feature type="region of interest" description="Disordered" evidence="1">
    <location>
        <begin position="408"/>
        <end position="487"/>
    </location>
</feature>
<sequence>MGANADISRVTSCPLSLRRQSAPSPTHEVQLHVPSSFTTPSTRFASSYLSLSLYIIKHKQPSAIFNDSVEFGYDYDDKFANSKATSEEVPDLGQFTAVLRAWTHLHSFPSRAINPHAYPGARQQQGLEPSLNSSSSRTGYLDSDQDQEQERAHSTVWAHRPIASYLASGDFTGTDTESHSQTDRERELGNPTTTATVHRVIPIPTTTLDDDEEPDADDEDFSDSRGGDAEGERPRSVQIEDLDDIDLSFGHEIYDDDNDDNTDADADATTATHDLHLDLDQMQLNSNEESQSQSEQSTDLGDVSLQEASEEQPSLGFLDEALRFIAAERERWNAQREAGLVSINGSVPLSSEPRRKRRRKRKTPRAHSVTRTSTTSGNPSFTPGSSYTASASTPSLLSTIFQSANADADDADADADADDSSSSFDQQYTRRPIHGHQSLFKSTPSTPSRQRTRGGITKQLQPNRKSNANANPRLKHASSTPQLRPPSRIVAAPVVSEDNPRVGQLRSLGKKLEKLFPEDREFLRSVGYGPLSVQKSYFDGGGAGEDSGSGSGNGARSGSGGNGIFGNFVDTRGATPTTTMIGGGGGGGERLIHVFIDHSNILIGLLNYLKRHPRQHPQHGAGSGGDNHPSSSSYTYPYPKPPKHLSHSALTLILERGRPVSRRVLVTSSPLYQPMDSAELLGFEVRVFARVPDMGDGMDRENQNQRQQQRPGIGGHKRSVSSGSFTGVGGGGGDVVTASPKKGGRRRAGSVNTNSNTNTGVSNTNTNTNGPPPAARKRGHQRGFSAGGGTSTESEQGQLRNGIAAMLSPSTPGNGSNVSTPGGRIRYREQGVDELLQLKLHQALASIDGRPPKGSTIVLATGDGNAGQFNEDGFLGSVRTALKRGWKVELYAWEGGLSRAWKREFGEGSEWGARGGGGEGEGPKFKVIGMEQFGSELVEIYF</sequence>
<organism evidence="2 3">
    <name type="scientific">Marasmius tenuissimus</name>
    <dbReference type="NCBI Taxonomy" id="585030"/>
    <lineage>
        <taxon>Eukaryota</taxon>
        <taxon>Fungi</taxon>
        <taxon>Dikarya</taxon>
        <taxon>Basidiomycota</taxon>
        <taxon>Agaricomycotina</taxon>
        <taxon>Agaricomycetes</taxon>
        <taxon>Agaricomycetidae</taxon>
        <taxon>Agaricales</taxon>
        <taxon>Marasmiineae</taxon>
        <taxon>Marasmiaceae</taxon>
        <taxon>Marasmius</taxon>
    </lineage>
</organism>
<feature type="compositionally biased region" description="Acidic residues" evidence="1">
    <location>
        <begin position="408"/>
        <end position="419"/>
    </location>
</feature>
<comment type="caution">
    <text evidence="2">The sequence shown here is derived from an EMBL/GenBank/DDBJ whole genome shotgun (WGS) entry which is preliminary data.</text>
</comment>